<evidence type="ECO:0000256" key="1">
    <source>
        <dbReference type="ARBA" id="ARBA00022801"/>
    </source>
</evidence>
<organism evidence="3 4">
    <name type="scientific">Kordiimonas pumila</name>
    <dbReference type="NCBI Taxonomy" id="2161677"/>
    <lineage>
        <taxon>Bacteria</taxon>
        <taxon>Pseudomonadati</taxon>
        <taxon>Pseudomonadota</taxon>
        <taxon>Alphaproteobacteria</taxon>
        <taxon>Kordiimonadales</taxon>
        <taxon>Kordiimonadaceae</taxon>
        <taxon>Kordiimonas</taxon>
    </lineage>
</organism>
<dbReference type="EMBL" id="JBHRSL010000010">
    <property type="protein sequence ID" value="MFC3052952.1"/>
    <property type="molecule type" value="Genomic_DNA"/>
</dbReference>
<dbReference type="InterPro" id="IPR006683">
    <property type="entry name" value="Thioestr_dom"/>
</dbReference>
<dbReference type="SUPFAM" id="SSF54637">
    <property type="entry name" value="Thioesterase/thiol ester dehydrase-isomerase"/>
    <property type="match status" value="1"/>
</dbReference>
<protein>
    <submittedName>
        <fullName evidence="3">Hotdog domain-containing protein</fullName>
    </submittedName>
</protein>
<evidence type="ECO:0000259" key="2">
    <source>
        <dbReference type="Pfam" id="PF03061"/>
    </source>
</evidence>
<comment type="caution">
    <text evidence="3">The sequence shown here is derived from an EMBL/GenBank/DDBJ whole genome shotgun (WGS) entry which is preliminary data.</text>
</comment>
<reference evidence="4" key="1">
    <citation type="journal article" date="2019" name="Int. J. Syst. Evol. Microbiol.">
        <title>The Global Catalogue of Microorganisms (GCM) 10K type strain sequencing project: providing services to taxonomists for standard genome sequencing and annotation.</title>
        <authorList>
            <consortium name="The Broad Institute Genomics Platform"/>
            <consortium name="The Broad Institute Genome Sequencing Center for Infectious Disease"/>
            <person name="Wu L."/>
            <person name="Ma J."/>
        </authorList>
    </citation>
    <scope>NUCLEOTIDE SEQUENCE [LARGE SCALE GENOMIC DNA]</scope>
    <source>
        <strain evidence="4">KCTC 62164</strain>
    </source>
</reference>
<keyword evidence="4" id="KW-1185">Reference proteome</keyword>
<evidence type="ECO:0000313" key="3">
    <source>
        <dbReference type="EMBL" id="MFC3052952.1"/>
    </source>
</evidence>
<dbReference type="Gene3D" id="3.10.129.10">
    <property type="entry name" value="Hotdog Thioesterase"/>
    <property type="match status" value="1"/>
</dbReference>
<dbReference type="PIRSF" id="PIRSF003230">
    <property type="entry name" value="YbgC"/>
    <property type="match status" value="1"/>
</dbReference>
<dbReference type="InterPro" id="IPR006684">
    <property type="entry name" value="YbgC/YbaW"/>
</dbReference>
<sequence>MTMVPPTGEWNGGIFRFPIRIYYEDTDVGGMTYHGRYVSFFERVRSESIRGSEADVDVLFNIPDDEGGPLTYVVSKLNIAYHQQSKINDLLIGHSMVTKVRAAAIEAKQWITRGDTLIASADILVAIVGVDGKPRRWHPKARDCWKQWMTEAHEAGHLNE</sequence>
<evidence type="ECO:0000313" key="4">
    <source>
        <dbReference type="Proteomes" id="UP001595444"/>
    </source>
</evidence>
<name>A0ABV7D706_9PROT</name>
<feature type="domain" description="Thioesterase" evidence="2">
    <location>
        <begin position="29"/>
        <end position="115"/>
    </location>
</feature>
<dbReference type="InterPro" id="IPR029069">
    <property type="entry name" value="HotDog_dom_sf"/>
</dbReference>
<proteinExistence type="predicted"/>
<dbReference type="CDD" id="cd00586">
    <property type="entry name" value="4HBT"/>
    <property type="match status" value="1"/>
</dbReference>
<dbReference type="Pfam" id="PF03061">
    <property type="entry name" value="4HBT"/>
    <property type="match status" value="1"/>
</dbReference>
<keyword evidence="1" id="KW-0378">Hydrolase</keyword>
<dbReference type="RefSeq" id="WP_194213419.1">
    <property type="nucleotide sequence ID" value="NZ_CP061205.1"/>
</dbReference>
<dbReference type="Proteomes" id="UP001595444">
    <property type="component" value="Unassembled WGS sequence"/>
</dbReference>
<accession>A0ABV7D706</accession>
<gene>
    <name evidence="3" type="ORF">ACFOKA_13635</name>
</gene>